<dbReference type="OrthoDB" id="1875751at2759"/>
<gene>
    <name evidence="3" type="ORF">PCANC_25475</name>
</gene>
<evidence type="ECO:0000259" key="2">
    <source>
        <dbReference type="SMART" id="SM00055"/>
    </source>
</evidence>
<feature type="region of interest" description="Disordered" evidence="1">
    <location>
        <begin position="281"/>
        <end position="327"/>
    </location>
</feature>
<organism evidence="3 4">
    <name type="scientific">Puccinia coronata f. sp. avenae</name>
    <dbReference type="NCBI Taxonomy" id="200324"/>
    <lineage>
        <taxon>Eukaryota</taxon>
        <taxon>Fungi</taxon>
        <taxon>Dikarya</taxon>
        <taxon>Basidiomycota</taxon>
        <taxon>Pucciniomycotina</taxon>
        <taxon>Pucciniomycetes</taxon>
        <taxon>Pucciniales</taxon>
        <taxon>Pucciniaceae</taxon>
        <taxon>Puccinia</taxon>
    </lineage>
</organism>
<dbReference type="EMBL" id="PGCJ01000645">
    <property type="protein sequence ID" value="PLW25135.1"/>
    <property type="molecule type" value="Genomic_DNA"/>
</dbReference>
<feature type="compositionally biased region" description="Polar residues" evidence="1">
    <location>
        <begin position="69"/>
        <end position="86"/>
    </location>
</feature>
<dbReference type="Proteomes" id="UP000235388">
    <property type="component" value="Unassembled WGS sequence"/>
</dbReference>
<sequence>MAGNELSLELYADAFRSLHPKLAHSLLFERIRQAKLLNEELSEHFRERISIEEQYIRALTKLAKKPISTAASNQNSHAPQSAQFKYNEQDEEQHQDAHGRVAKILQDQLTHSISSHENYHAQLQTQVEAALRKPLLQQQQQQAGAQQDEAEFRSTEEQTLKLVKSYEESEQKLNRSTQKLNSSSNNLRKIQSLQTRQYEDQLHFNHAKQTWGEHASHAFRVYQSVDKQRLMDLFETLTKFETIQADHSRQLMEIAERATISLLTFDIQENMQRFALINGSIADPSTTTTTTTTTATHPNGNQPEQQQQQQTTTTTTTTTTTEFPATT</sequence>
<dbReference type="Gene3D" id="1.20.1270.60">
    <property type="entry name" value="Arfaptin homology (AH) domain/BAR domain"/>
    <property type="match status" value="1"/>
</dbReference>
<evidence type="ECO:0000313" key="3">
    <source>
        <dbReference type="EMBL" id="PLW25135.1"/>
    </source>
</evidence>
<dbReference type="PANTHER" id="PTHR23065">
    <property type="entry name" value="PROLINE-SERINE-THREONINE PHOSPHATASE INTERACTING PROTEIN 1"/>
    <property type="match status" value="1"/>
</dbReference>
<dbReference type="GO" id="GO:0032185">
    <property type="term" value="P:septin cytoskeleton organization"/>
    <property type="evidence" value="ECO:0007669"/>
    <property type="project" value="TreeGrafter"/>
</dbReference>
<dbReference type="InterPro" id="IPR001060">
    <property type="entry name" value="FCH_dom"/>
</dbReference>
<feature type="region of interest" description="Disordered" evidence="1">
    <location>
        <begin position="68"/>
        <end position="97"/>
    </location>
</feature>
<dbReference type="SUPFAM" id="SSF103657">
    <property type="entry name" value="BAR/IMD domain-like"/>
    <property type="match status" value="1"/>
</dbReference>
<accession>A0A2N5TI17</accession>
<feature type="compositionally biased region" description="Low complexity" evidence="1">
    <location>
        <begin position="286"/>
        <end position="296"/>
    </location>
</feature>
<dbReference type="Pfam" id="PF00611">
    <property type="entry name" value="FCH"/>
    <property type="match status" value="1"/>
</dbReference>
<dbReference type="GO" id="GO:0030139">
    <property type="term" value="C:endocytic vesicle"/>
    <property type="evidence" value="ECO:0007669"/>
    <property type="project" value="TreeGrafter"/>
</dbReference>
<dbReference type="InterPro" id="IPR027267">
    <property type="entry name" value="AH/BAR_dom_sf"/>
</dbReference>
<reference evidence="3 4" key="1">
    <citation type="submission" date="2017-11" db="EMBL/GenBank/DDBJ databases">
        <title>De novo assembly and phasing of dikaryotic genomes from two isolates of Puccinia coronata f. sp. avenae, the causal agent of oat crown rust.</title>
        <authorList>
            <person name="Miller M.E."/>
            <person name="Zhang Y."/>
            <person name="Omidvar V."/>
            <person name="Sperschneider J."/>
            <person name="Schwessinger B."/>
            <person name="Raley C."/>
            <person name="Palmer J.M."/>
            <person name="Garnica D."/>
            <person name="Upadhyaya N."/>
            <person name="Rathjen J."/>
            <person name="Taylor J.M."/>
            <person name="Park R.F."/>
            <person name="Dodds P.N."/>
            <person name="Hirsch C.D."/>
            <person name="Kianian S.F."/>
            <person name="Figueroa M."/>
        </authorList>
    </citation>
    <scope>NUCLEOTIDE SEQUENCE [LARGE SCALE GENOMIC DNA]</scope>
    <source>
        <strain evidence="3">12NC29</strain>
    </source>
</reference>
<dbReference type="AlphaFoldDB" id="A0A2N5TI17"/>
<dbReference type="STRING" id="200324.A0A2N5TI17"/>
<protein>
    <recommendedName>
        <fullName evidence="2">FCH domain-containing protein</fullName>
    </recommendedName>
</protein>
<keyword evidence="4" id="KW-1185">Reference proteome</keyword>
<feature type="domain" description="FCH" evidence="2">
    <location>
        <begin position="16"/>
        <end position="105"/>
    </location>
</feature>
<dbReference type="GO" id="GO:0032153">
    <property type="term" value="C:cell division site"/>
    <property type="evidence" value="ECO:0007669"/>
    <property type="project" value="TreeGrafter"/>
</dbReference>
<dbReference type="GO" id="GO:0005886">
    <property type="term" value="C:plasma membrane"/>
    <property type="evidence" value="ECO:0007669"/>
    <property type="project" value="TreeGrafter"/>
</dbReference>
<comment type="caution">
    <text evidence="3">The sequence shown here is derived from an EMBL/GenBank/DDBJ whole genome shotgun (WGS) entry which is preliminary data.</text>
</comment>
<feature type="compositionally biased region" description="Low complexity" evidence="1">
    <location>
        <begin position="305"/>
        <end position="321"/>
    </location>
</feature>
<dbReference type="PANTHER" id="PTHR23065:SF54">
    <property type="entry name" value="SUPPRESSOR OF YEAST PROFILIN DELETION"/>
    <property type="match status" value="1"/>
</dbReference>
<dbReference type="SMART" id="SM00055">
    <property type="entry name" value="FCH"/>
    <property type="match status" value="1"/>
</dbReference>
<evidence type="ECO:0000256" key="1">
    <source>
        <dbReference type="SAM" id="MobiDB-lite"/>
    </source>
</evidence>
<proteinExistence type="predicted"/>
<name>A0A2N5TI17_9BASI</name>
<evidence type="ECO:0000313" key="4">
    <source>
        <dbReference type="Proteomes" id="UP000235388"/>
    </source>
</evidence>